<accession>A0A6L9UD90</accession>
<dbReference type="EMBL" id="WUEY01000011">
    <property type="protein sequence ID" value="NEI72242.1"/>
    <property type="molecule type" value="Genomic_DNA"/>
</dbReference>
<sequence length="280" mass="30814">MSETDPFRIRAHVPEFDLISEEYRRASDAARSRWSARTDMAYGPGPSDRLDLFFPENADGRCPIHIFVHGGYWRANVKEDYAFIANTVCAAGSIAAIVEYGRLPKMRMAALVEQVRGAVRWLERNASSFGGNPEAISASGHSAGAHLAFYLTARGPSETGFQPTPVKSILLVSGIYDLRPIVSSFLQAEISLRDDETVEWSPLNSKPRPGTCITIAVGGKETRPFIEQAQALANMTSSSLQLHIRGADHMSIVRDMGDASTQMGCHFREFLETEASIRGY</sequence>
<reference evidence="3 4" key="1">
    <citation type="submission" date="2019-12" db="EMBL/GenBank/DDBJ databases">
        <title>Rhizobium genotypes associated with high levels of biological nitrogen fixation by grain legumes in a temperate-maritime cropping system.</title>
        <authorList>
            <person name="Maluk M."/>
            <person name="Francesc Ferrando Molina F."/>
            <person name="Lopez Del Egido L."/>
            <person name="Lafos M."/>
            <person name="Langarica-Fuentes A."/>
            <person name="Gebre Yohannes G."/>
            <person name="Young M.W."/>
            <person name="Martin P."/>
            <person name="Gantlett R."/>
            <person name="Kenicer G."/>
            <person name="Hawes C."/>
            <person name="Begg G.S."/>
            <person name="Quilliam R.S."/>
            <person name="Squire G.R."/>
            <person name="Poole P.S."/>
            <person name="Young P.W."/>
            <person name="Iannetta P.M."/>
            <person name="James E.K."/>
        </authorList>
    </citation>
    <scope>NUCLEOTIDE SEQUENCE [LARGE SCALE GENOMIC DNA]</scope>
    <source>
        <strain evidence="3 4">JHI1118</strain>
    </source>
</reference>
<evidence type="ECO:0000313" key="4">
    <source>
        <dbReference type="Proteomes" id="UP000483035"/>
    </source>
</evidence>
<organism evidence="3 4">
    <name type="scientific">Rhizobium lusitanum</name>
    <dbReference type="NCBI Taxonomy" id="293958"/>
    <lineage>
        <taxon>Bacteria</taxon>
        <taxon>Pseudomonadati</taxon>
        <taxon>Pseudomonadota</taxon>
        <taxon>Alphaproteobacteria</taxon>
        <taxon>Hyphomicrobiales</taxon>
        <taxon>Rhizobiaceae</taxon>
        <taxon>Rhizobium/Agrobacterium group</taxon>
        <taxon>Rhizobium</taxon>
    </lineage>
</organism>
<evidence type="ECO:0000313" key="3">
    <source>
        <dbReference type="EMBL" id="NEI72242.1"/>
    </source>
</evidence>
<feature type="domain" description="BD-FAE-like" evidence="2">
    <location>
        <begin position="50"/>
        <end position="151"/>
    </location>
</feature>
<name>A0A6L9UD90_9HYPH</name>
<dbReference type="RefSeq" id="WP_163989358.1">
    <property type="nucleotide sequence ID" value="NZ_WUEY01000011.1"/>
</dbReference>
<evidence type="ECO:0000256" key="1">
    <source>
        <dbReference type="ARBA" id="ARBA00022801"/>
    </source>
</evidence>
<dbReference type="AlphaFoldDB" id="A0A6L9UD90"/>
<dbReference type="Proteomes" id="UP000483035">
    <property type="component" value="Unassembled WGS sequence"/>
</dbReference>
<dbReference type="PANTHER" id="PTHR48081:SF33">
    <property type="entry name" value="KYNURENINE FORMAMIDASE"/>
    <property type="match status" value="1"/>
</dbReference>
<gene>
    <name evidence="3" type="ORF">GR212_21900</name>
</gene>
<proteinExistence type="predicted"/>
<comment type="caution">
    <text evidence="3">The sequence shown here is derived from an EMBL/GenBank/DDBJ whole genome shotgun (WGS) entry which is preliminary data.</text>
</comment>
<dbReference type="InterPro" id="IPR049492">
    <property type="entry name" value="BD-FAE-like_dom"/>
</dbReference>
<dbReference type="GO" id="GO:0016787">
    <property type="term" value="F:hydrolase activity"/>
    <property type="evidence" value="ECO:0007669"/>
    <property type="project" value="UniProtKB-KW"/>
</dbReference>
<dbReference type="SUPFAM" id="SSF53474">
    <property type="entry name" value="alpha/beta-Hydrolases"/>
    <property type="match status" value="1"/>
</dbReference>
<dbReference type="PANTHER" id="PTHR48081">
    <property type="entry name" value="AB HYDROLASE SUPERFAMILY PROTEIN C4A8.06C"/>
    <property type="match status" value="1"/>
</dbReference>
<dbReference type="Gene3D" id="3.40.50.1820">
    <property type="entry name" value="alpha/beta hydrolase"/>
    <property type="match status" value="1"/>
</dbReference>
<evidence type="ECO:0000259" key="2">
    <source>
        <dbReference type="Pfam" id="PF20434"/>
    </source>
</evidence>
<dbReference type="InterPro" id="IPR029058">
    <property type="entry name" value="AB_hydrolase_fold"/>
</dbReference>
<keyword evidence="1 3" id="KW-0378">Hydrolase</keyword>
<protein>
    <submittedName>
        <fullName evidence="3">Alpha/beta hydrolase fold domain-containing protein</fullName>
    </submittedName>
</protein>
<dbReference type="Pfam" id="PF20434">
    <property type="entry name" value="BD-FAE"/>
    <property type="match status" value="1"/>
</dbReference>
<dbReference type="InterPro" id="IPR050300">
    <property type="entry name" value="GDXG_lipolytic_enzyme"/>
</dbReference>